<keyword evidence="5 6" id="KW-0472">Membrane</keyword>
<feature type="transmembrane region" description="Helical" evidence="6">
    <location>
        <begin position="40"/>
        <end position="65"/>
    </location>
</feature>
<evidence type="ECO:0000259" key="7">
    <source>
        <dbReference type="Pfam" id="PF10520"/>
    </source>
</evidence>
<dbReference type="PANTHER" id="PTHR48230:SF1">
    <property type="entry name" value="LIPID DESATURASE DOMAIN-CONTAINING PROTEIN"/>
    <property type="match status" value="1"/>
</dbReference>
<dbReference type="Pfam" id="PF10520">
    <property type="entry name" value="Lipid_desat"/>
    <property type="match status" value="1"/>
</dbReference>
<feature type="transmembrane region" description="Helical" evidence="6">
    <location>
        <begin position="7"/>
        <end position="28"/>
    </location>
</feature>
<dbReference type="InterPro" id="IPR053335">
    <property type="entry name" value="Fatty_acid_desaturase_CarF"/>
</dbReference>
<accession>A0A381QX03</accession>
<dbReference type="GO" id="GO:0016020">
    <property type="term" value="C:membrane"/>
    <property type="evidence" value="ECO:0007669"/>
    <property type="project" value="UniProtKB-SubCell"/>
</dbReference>
<organism evidence="8">
    <name type="scientific">marine metagenome</name>
    <dbReference type="NCBI Taxonomy" id="408172"/>
    <lineage>
        <taxon>unclassified sequences</taxon>
        <taxon>metagenomes</taxon>
        <taxon>ecological metagenomes</taxon>
    </lineage>
</organism>
<name>A0A381QX03_9ZZZZ</name>
<reference evidence="8" key="1">
    <citation type="submission" date="2018-05" db="EMBL/GenBank/DDBJ databases">
        <authorList>
            <person name="Lanie J.A."/>
            <person name="Ng W.-L."/>
            <person name="Kazmierczak K.M."/>
            <person name="Andrzejewski T.M."/>
            <person name="Davidsen T.M."/>
            <person name="Wayne K.J."/>
            <person name="Tettelin H."/>
            <person name="Glass J.I."/>
            <person name="Rusch D."/>
            <person name="Podicherti R."/>
            <person name="Tsui H.-C.T."/>
            <person name="Winkler M.E."/>
        </authorList>
    </citation>
    <scope>NUCLEOTIDE SEQUENCE</scope>
</reference>
<sequence>MKEQGRVLTFTKYIVVLVSTGLLITLFVKISNNLLSKELFVIGVVAFFVGYLLADLLTGTVHWFCDTFFSENAPFIGPIIIASFREHHTHPQLFTKDKFIEQDTTSFFVLLIPLFIAVSNESSYSNDLNSFFWHSTLIGLSIGAFGTNLFHKWAHQTNPPLLAKKLQKMGLILTPDRHNKHHRDYRKSFCVTSGWLNFLLDHTKFFLTLERFIRLFSYKSYEPRT</sequence>
<protein>
    <recommendedName>
        <fullName evidence="7">Lipid desaturase domain-containing protein</fullName>
    </recommendedName>
</protein>
<keyword evidence="3 6" id="KW-0812">Transmembrane</keyword>
<evidence type="ECO:0000256" key="5">
    <source>
        <dbReference type="ARBA" id="ARBA00023136"/>
    </source>
</evidence>
<comment type="subcellular location">
    <subcellularLocation>
        <location evidence="1">Membrane</location>
        <topology evidence="1">Multi-pass membrane protein</topology>
    </subcellularLocation>
</comment>
<dbReference type="InterPro" id="IPR019547">
    <property type="entry name" value="Lipid_desat"/>
</dbReference>
<evidence type="ECO:0000256" key="1">
    <source>
        <dbReference type="ARBA" id="ARBA00004141"/>
    </source>
</evidence>
<proteinExistence type="inferred from homology"/>
<evidence type="ECO:0000313" key="8">
    <source>
        <dbReference type="EMBL" id="SUZ83129.1"/>
    </source>
</evidence>
<dbReference type="PANTHER" id="PTHR48230">
    <property type="match status" value="1"/>
</dbReference>
<feature type="transmembrane region" description="Helical" evidence="6">
    <location>
        <begin position="131"/>
        <end position="150"/>
    </location>
</feature>
<comment type="similarity">
    <text evidence="2">Belongs to the fatty acid desaturase CarF family.</text>
</comment>
<dbReference type="EMBL" id="UINC01001537">
    <property type="protein sequence ID" value="SUZ83129.1"/>
    <property type="molecule type" value="Genomic_DNA"/>
</dbReference>
<evidence type="ECO:0000256" key="2">
    <source>
        <dbReference type="ARBA" id="ARBA00007620"/>
    </source>
</evidence>
<dbReference type="AlphaFoldDB" id="A0A381QX03"/>
<evidence type="ECO:0000256" key="3">
    <source>
        <dbReference type="ARBA" id="ARBA00022692"/>
    </source>
</evidence>
<evidence type="ECO:0000256" key="4">
    <source>
        <dbReference type="ARBA" id="ARBA00022989"/>
    </source>
</evidence>
<gene>
    <name evidence="8" type="ORF">METZ01_LOCUS35983</name>
</gene>
<feature type="transmembrane region" description="Helical" evidence="6">
    <location>
        <begin position="99"/>
        <end position="119"/>
    </location>
</feature>
<feature type="domain" description="Lipid desaturase" evidence="7">
    <location>
        <begin position="51"/>
        <end position="215"/>
    </location>
</feature>
<evidence type="ECO:0000256" key="6">
    <source>
        <dbReference type="SAM" id="Phobius"/>
    </source>
</evidence>
<keyword evidence="4 6" id="KW-1133">Transmembrane helix</keyword>